<evidence type="ECO:0000313" key="3">
    <source>
        <dbReference type="EMBL" id="KAF6160688.1"/>
    </source>
</evidence>
<dbReference type="InterPro" id="IPR053063">
    <property type="entry name" value="PWWP_domain_containing_PDP"/>
</dbReference>
<dbReference type="PANTHER" id="PTHR42851">
    <property type="entry name" value="ALDOLASE-RELATED"/>
    <property type="match status" value="1"/>
</dbReference>
<keyword evidence="4" id="KW-1185">Reference proteome</keyword>
<accession>A0A7J7N178</accession>
<dbReference type="InterPro" id="IPR000313">
    <property type="entry name" value="PWWP_dom"/>
</dbReference>
<evidence type="ECO:0000259" key="2">
    <source>
        <dbReference type="PROSITE" id="PS50812"/>
    </source>
</evidence>
<dbReference type="EMBL" id="JACGCM010001161">
    <property type="protein sequence ID" value="KAF6160688.1"/>
    <property type="molecule type" value="Genomic_DNA"/>
</dbReference>
<dbReference type="AlphaFoldDB" id="A0A7J7N178"/>
<dbReference type="PANTHER" id="PTHR42851:SF13">
    <property type="entry name" value="OS08G0477800 PROTEIN"/>
    <property type="match status" value="1"/>
</dbReference>
<organism evidence="3 4">
    <name type="scientific">Kingdonia uniflora</name>
    <dbReference type="NCBI Taxonomy" id="39325"/>
    <lineage>
        <taxon>Eukaryota</taxon>
        <taxon>Viridiplantae</taxon>
        <taxon>Streptophyta</taxon>
        <taxon>Embryophyta</taxon>
        <taxon>Tracheophyta</taxon>
        <taxon>Spermatophyta</taxon>
        <taxon>Magnoliopsida</taxon>
        <taxon>Ranunculales</taxon>
        <taxon>Circaeasteraceae</taxon>
        <taxon>Kingdonia</taxon>
    </lineage>
</organism>
<proteinExistence type="predicted"/>
<sequence length="191" mass="21632">MRSGRLRKDVKGTKVTTELSAEKTILGDIVWVKTRNCPWWPAQVFDKNVVSGAIKPKKRFKSEVLVRLYGTYNLYVDPLKYRSEFQNTLKQNNGSYRETFEKALEEALKSGSLKRRLSEEENACVEASKSGMLEEDVIQKRSKLNSPDSVKHPPEISEGLSQRRIRVMQNLGLAAPCGSPFRKSGLVLSKV</sequence>
<evidence type="ECO:0000313" key="4">
    <source>
        <dbReference type="Proteomes" id="UP000541444"/>
    </source>
</evidence>
<feature type="region of interest" description="Disordered" evidence="1">
    <location>
        <begin position="140"/>
        <end position="161"/>
    </location>
</feature>
<protein>
    <recommendedName>
        <fullName evidence="2">PWWP domain-containing protein</fullName>
    </recommendedName>
</protein>
<gene>
    <name evidence="3" type="ORF">GIB67_019628</name>
</gene>
<dbReference type="Pfam" id="PF00855">
    <property type="entry name" value="PWWP"/>
    <property type="match status" value="1"/>
</dbReference>
<comment type="caution">
    <text evidence="3">The sequence shown here is derived from an EMBL/GenBank/DDBJ whole genome shotgun (WGS) entry which is preliminary data.</text>
</comment>
<dbReference type="SUPFAM" id="SSF63748">
    <property type="entry name" value="Tudor/PWWP/MBT"/>
    <property type="match status" value="1"/>
</dbReference>
<dbReference type="Proteomes" id="UP000541444">
    <property type="component" value="Unassembled WGS sequence"/>
</dbReference>
<reference evidence="3 4" key="1">
    <citation type="journal article" date="2020" name="IScience">
        <title>Genome Sequencing of the Endangered Kingdonia uniflora (Circaeasteraceae, Ranunculales) Reveals Potential Mechanisms of Evolutionary Specialization.</title>
        <authorList>
            <person name="Sun Y."/>
            <person name="Deng T."/>
            <person name="Zhang A."/>
            <person name="Moore M.J."/>
            <person name="Landis J.B."/>
            <person name="Lin N."/>
            <person name="Zhang H."/>
            <person name="Zhang X."/>
            <person name="Huang J."/>
            <person name="Zhang X."/>
            <person name="Sun H."/>
            <person name="Wang H."/>
        </authorList>
    </citation>
    <scope>NUCLEOTIDE SEQUENCE [LARGE SCALE GENOMIC DNA]</scope>
    <source>
        <strain evidence="3">TB1705</strain>
        <tissue evidence="3">Leaf</tissue>
    </source>
</reference>
<dbReference type="PROSITE" id="PS50812">
    <property type="entry name" value="PWWP"/>
    <property type="match status" value="1"/>
</dbReference>
<feature type="domain" description="PWWP" evidence="2">
    <location>
        <begin position="26"/>
        <end position="94"/>
    </location>
</feature>
<evidence type="ECO:0000256" key="1">
    <source>
        <dbReference type="SAM" id="MobiDB-lite"/>
    </source>
</evidence>
<dbReference type="Gene3D" id="2.30.30.140">
    <property type="match status" value="1"/>
</dbReference>
<dbReference type="OrthoDB" id="641149at2759"/>
<name>A0A7J7N178_9MAGN</name>